<proteinExistence type="predicted"/>
<keyword evidence="1" id="KW-1133">Transmembrane helix</keyword>
<gene>
    <name evidence="2" type="ORF">A2V49_00635</name>
</gene>
<reference evidence="2 3" key="1">
    <citation type="journal article" date="2016" name="Nat. Commun.">
        <title>Thousands of microbial genomes shed light on interconnected biogeochemical processes in an aquifer system.</title>
        <authorList>
            <person name="Anantharaman K."/>
            <person name="Brown C.T."/>
            <person name="Hug L.A."/>
            <person name="Sharon I."/>
            <person name="Castelle C.J."/>
            <person name="Probst A.J."/>
            <person name="Thomas B.C."/>
            <person name="Singh A."/>
            <person name="Wilkins M.J."/>
            <person name="Karaoz U."/>
            <person name="Brodie E.L."/>
            <person name="Williams K.H."/>
            <person name="Hubbard S.S."/>
            <person name="Banfield J.F."/>
        </authorList>
    </citation>
    <scope>NUCLEOTIDE SEQUENCE [LARGE SCALE GENOMIC DNA]</scope>
</reference>
<feature type="transmembrane region" description="Helical" evidence="1">
    <location>
        <begin position="7"/>
        <end position="26"/>
    </location>
</feature>
<name>A0A1F4UNL2_UNCKA</name>
<evidence type="ECO:0000313" key="3">
    <source>
        <dbReference type="Proteomes" id="UP000178615"/>
    </source>
</evidence>
<keyword evidence="1" id="KW-0812">Transmembrane</keyword>
<comment type="caution">
    <text evidence="2">The sequence shown here is derived from an EMBL/GenBank/DDBJ whole genome shotgun (WGS) entry which is preliminary data.</text>
</comment>
<protein>
    <submittedName>
        <fullName evidence="2">Uncharacterized protein</fullName>
    </submittedName>
</protein>
<evidence type="ECO:0000313" key="2">
    <source>
        <dbReference type="EMBL" id="OGC46538.1"/>
    </source>
</evidence>
<organism evidence="2 3">
    <name type="scientific">candidate division WWE3 bacterium RBG_19FT_COMBO_34_6</name>
    <dbReference type="NCBI Taxonomy" id="1802612"/>
    <lineage>
        <taxon>Bacteria</taxon>
        <taxon>Katanobacteria</taxon>
    </lineage>
</organism>
<dbReference type="AlphaFoldDB" id="A0A1F4UNL2"/>
<sequence>MNRWEKFTYYIGVITVCSIILNTIFHSSLTKWIMYGSYVVLGLFIIIFIAYLAYYFLKKKQS</sequence>
<dbReference type="EMBL" id="MEUV01000001">
    <property type="protein sequence ID" value="OGC46538.1"/>
    <property type="molecule type" value="Genomic_DNA"/>
</dbReference>
<evidence type="ECO:0000256" key="1">
    <source>
        <dbReference type="SAM" id="Phobius"/>
    </source>
</evidence>
<accession>A0A1F4UNL2</accession>
<dbReference type="Proteomes" id="UP000178615">
    <property type="component" value="Unassembled WGS sequence"/>
</dbReference>
<feature type="transmembrane region" description="Helical" evidence="1">
    <location>
        <begin position="32"/>
        <end position="57"/>
    </location>
</feature>
<keyword evidence="1" id="KW-0472">Membrane</keyword>